<dbReference type="InterPro" id="IPR029057">
    <property type="entry name" value="PRTase-like"/>
</dbReference>
<dbReference type="SUPFAM" id="SSF53271">
    <property type="entry name" value="PRTase-like"/>
    <property type="match status" value="1"/>
</dbReference>
<dbReference type="Gene3D" id="3.40.50.2020">
    <property type="match status" value="1"/>
</dbReference>
<evidence type="ECO:0000259" key="2">
    <source>
        <dbReference type="Pfam" id="PF00156"/>
    </source>
</evidence>
<evidence type="ECO:0000313" key="4">
    <source>
        <dbReference type="EMBL" id="HGD13729.1"/>
    </source>
</evidence>
<proteinExistence type="inferred from homology"/>
<dbReference type="Pfam" id="PF18912">
    <property type="entry name" value="DZR_2"/>
    <property type="match status" value="1"/>
</dbReference>
<evidence type="ECO:0000256" key="1">
    <source>
        <dbReference type="ARBA" id="ARBA00008007"/>
    </source>
</evidence>
<dbReference type="PANTHER" id="PTHR47505">
    <property type="entry name" value="DNA UTILIZATION PROTEIN YHGH"/>
    <property type="match status" value="1"/>
</dbReference>
<protein>
    <submittedName>
        <fullName evidence="4">ComF family protein</fullName>
    </submittedName>
</protein>
<reference evidence="4" key="1">
    <citation type="journal article" date="2020" name="mSystems">
        <title>Genome- and Community-Level Interaction Insights into Carbon Utilization and Element Cycling Functions of Hydrothermarchaeota in Hydrothermal Sediment.</title>
        <authorList>
            <person name="Zhou Z."/>
            <person name="Liu Y."/>
            <person name="Xu W."/>
            <person name="Pan J."/>
            <person name="Luo Z.H."/>
            <person name="Li M."/>
        </authorList>
    </citation>
    <scope>NUCLEOTIDE SEQUENCE [LARGE SCALE GENOMIC DNA]</scope>
    <source>
        <strain evidence="4">SpSt-914</strain>
    </source>
</reference>
<name>A0A7V3V022_UNCW3</name>
<accession>A0A7V3V022</accession>
<evidence type="ECO:0000259" key="3">
    <source>
        <dbReference type="Pfam" id="PF18912"/>
    </source>
</evidence>
<dbReference type="AlphaFoldDB" id="A0A7V3V022"/>
<dbReference type="InterPro" id="IPR044005">
    <property type="entry name" value="DZR_2"/>
</dbReference>
<dbReference type="CDD" id="cd06223">
    <property type="entry name" value="PRTases_typeI"/>
    <property type="match status" value="1"/>
</dbReference>
<comment type="similarity">
    <text evidence="1">Belongs to the ComF/GntX family.</text>
</comment>
<comment type="caution">
    <text evidence="4">The sequence shown here is derived from an EMBL/GenBank/DDBJ whole genome shotgun (WGS) entry which is preliminary data.</text>
</comment>
<dbReference type="InterPro" id="IPR051910">
    <property type="entry name" value="ComF/GntX_DNA_util-trans"/>
</dbReference>
<gene>
    <name evidence="4" type="ORF">ENX16_06620</name>
</gene>
<dbReference type="Pfam" id="PF00156">
    <property type="entry name" value="Pribosyltran"/>
    <property type="match status" value="1"/>
</dbReference>
<dbReference type="InterPro" id="IPR000836">
    <property type="entry name" value="PRTase_dom"/>
</dbReference>
<feature type="domain" description="Double zinc ribbon" evidence="3">
    <location>
        <begin position="18"/>
        <end position="72"/>
    </location>
</feature>
<feature type="domain" description="Phosphoribosyltransferase" evidence="2">
    <location>
        <begin position="151"/>
        <end position="245"/>
    </location>
</feature>
<dbReference type="PANTHER" id="PTHR47505:SF1">
    <property type="entry name" value="DNA UTILIZATION PROTEIN YHGH"/>
    <property type="match status" value="1"/>
</dbReference>
<dbReference type="EMBL" id="DTMZ01000163">
    <property type="protein sequence ID" value="HGD13729.1"/>
    <property type="molecule type" value="Genomic_DNA"/>
</dbReference>
<sequence>MKSSGSVLSQLKFFLRALVDFVFPPVCYGCEQEIEDGLLCDSCRLLLFTSELDVCSRCGRPCLPDQKICNSCDQEFNLSRVRAVGIYQTPFINLIHALKYEEKTALVPILGNALTLLVRQDSQLSRADGICAVPLHPARIRERGYNQSELLARYVSASTGIPFFDPLIRKKNTRSQTEMKDEKARQDNVRDAFEIKPGVRFNGERLILVDDVMTTGSTISSAAARLRAAGAGEVMGLVLAAVISQKGKA</sequence>
<organism evidence="4">
    <name type="scientific">candidate division WOR-3 bacterium</name>
    <dbReference type="NCBI Taxonomy" id="2052148"/>
    <lineage>
        <taxon>Bacteria</taxon>
        <taxon>Bacteria division WOR-3</taxon>
    </lineage>
</organism>